<dbReference type="NCBIfam" id="TIGR00026">
    <property type="entry name" value="hi_GC_TIGR00026"/>
    <property type="match status" value="1"/>
</dbReference>
<dbReference type="EMBL" id="AP027729">
    <property type="protein sequence ID" value="BDZ43134.1"/>
    <property type="molecule type" value="Genomic_DNA"/>
</dbReference>
<evidence type="ECO:0000313" key="3">
    <source>
        <dbReference type="EMBL" id="BDZ43134.1"/>
    </source>
</evidence>
<evidence type="ECO:0000256" key="2">
    <source>
        <dbReference type="ARBA" id="ARBA00049106"/>
    </source>
</evidence>
<comment type="similarity">
    <text evidence="1">Belongs to the F420H(2)-dependent quinone reductase family.</text>
</comment>
<dbReference type="InterPro" id="IPR012349">
    <property type="entry name" value="Split_barrel_FMN-bd"/>
</dbReference>
<accession>A0ABN6XEB7</accession>
<dbReference type="PANTHER" id="PTHR39428">
    <property type="entry name" value="F420H(2)-DEPENDENT QUINONE REDUCTASE RV1261C"/>
    <property type="match status" value="1"/>
</dbReference>
<dbReference type="RefSeq" id="WP_286217449.1">
    <property type="nucleotide sequence ID" value="NZ_AP027729.1"/>
</dbReference>
<name>A0ABN6XEB7_9CELL</name>
<keyword evidence="4" id="KW-1185">Reference proteome</keyword>
<dbReference type="Gene3D" id="2.30.110.10">
    <property type="entry name" value="Electron Transport, Fmn-binding Protein, Chain A"/>
    <property type="match status" value="1"/>
</dbReference>
<sequence>MSFSDEHGTRGARQPGGVVMKWFNASVVRRVRRAGAKATGSATDHPAKKVMGMNVLVLTTVGRRSGQERATPVGWFDGGDGSWIIVASAAGAAANPAWYHNLAAHPDRLTIETGAETVRVTARELHGDERRDAWATVVAESPRFAEYETRTDRTIPVIRLTRRSDDETA</sequence>
<reference evidence="4" key="1">
    <citation type="journal article" date="2019" name="Int. J. Syst. Evol. Microbiol.">
        <title>The Global Catalogue of Microorganisms (GCM) 10K type strain sequencing project: providing services to taxonomists for standard genome sequencing and annotation.</title>
        <authorList>
            <consortium name="The Broad Institute Genomics Platform"/>
            <consortium name="The Broad Institute Genome Sequencing Center for Infectious Disease"/>
            <person name="Wu L."/>
            <person name="Ma J."/>
        </authorList>
    </citation>
    <scope>NUCLEOTIDE SEQUENCE [LARGE SCALE GENOMIC DNA]</scope>
    <source>
        <strain evidence="4">NBRC 108565</strain>
    </source>
</reference>
<dbReference type="InterPro" id="IPR004378">
    <property type="entry name" value="F420H2_quin_Rdtase"/>
</dbReference>
<gene>
    <name evidence="3" type="ORF">GCM10025865_24330</name>
</gene>
<dbReference type="Pfam" id="PF04075">
    <property type="entry name" value="F420H2_quin_red"/>
    <property type="match status" value="1"/>
</dbReference>
<protein>
    <recommendedName>
        <fullName evidence="5">Deazaflavin-dependent oxidoreductase, nitroreductase family</fullName>
    </recommendedName>
</protein>
<dbReference type="SUPFAM" id="SSF50475">
    <property type="entry name" value="FMN-binding split barrel"/>
    <property type="match status" value="1"/>
</dbReference>
<evidence type="ECO:0000313" key="4">
    <source>
        <dbReference type="Proteomes" id="UP001321475"/>
    </source>
</evidence>
<comment type="catalytic activity">
    <reaction evidence="2">
        <text>oxidized coenzyme F420-(gamma-L-Glu)(n) + a quinol + H(+) = reduced coenzyme F420-(gamma-L-Glu)(n) + a quinone</text>
        <dbReference type="Rhea" id="RHEA:39663"/>
        <dbReference type="Rhea" id="RHEA-COMP:12939"/>
        <dbReference type="Rhea" id="RHEA-COMP:14378"/>
        <dbReference type="ChEBI" id="CHEBI:15378"/>
        <dbReference type="ChEBI" id="CHEBI:24646"/>
        <dbReference type="ChEBI" id="CHEBI:132124"/>
        <dbReference type="ChEBI" id="CHEBI:133980"/>
        <dbReference type="ChEBI" id="CHEBI:139511"/>
    </reaction>
</comment>
<dbReference type="PANTHER" id="PTHR39428:SF1">
    <property type="entry name" value="F420H(2)-DEPENDENT QUINONE REDUCTASE RV1261C"/>
    <property type="match status" value="1"/>
</dbReference>
<proteinExistence type="inferred from homology"/>
<organism evidence="3 4">
    <name type="scientific">Paraoerskovia sediminicola</name>
    <dbReference type="NCBI Taxonomy" id="1138587"/>
    <lineage>
        <taxon>Bacteria</taxon>
        <taxon>Bacillati</taxon>
        <taxon>Actinomycetota</taxon>
        <taxon>Actinomycetes</taxon>
        <taxon>Micrococcales</taxon>
        <taxon>Cellulomonadaceae</taxon>
        <taxon>Paraoerskovia</taxon>
    </lineage>
</organism>
<evidence type="ECO:0008006" key="5">
    <source>
        <dbReference type="Google" id="ProtNLM"/>
    </source>
</evidence>
<dbReference type="Proteomes" id="UP001321475">
    <property type="component" value="Chromosome"/>
</dbReference>
<evidence type="ECO:0000256" key="1">
    <source>
        <dbReference type="ARBA" id="ARBA00008710"/>
    </source>
</evidence>